<gene>
    <name evidence="1" type="ORF">NEISUBOT_04814</name>
</gene>
<proteinExistence type="predicted"/>
<dbReference type="Proteomes" id="UP000004621">
    <property type="component" value="Unassembled WGS sequence"/>
</dbReference>
<reference evidence="1 2" key="1">
    <citation type="submission" date="2010-01" db="EMBL/GenBank/DDBJ databases">
        <authorList>
            <person name="Weinstock G."/>
            <person name="Sodergren E."/>
            <person name="Clifton S."/>
            <person name="Fulton L."/>
            <person name="Fulton B."/>
            <person name="Courtney L."/>
            <person name="Fronick C."/>
            <person name="Harrison M."/>
            <person name="Strong C."/>
            <person name="Farmer C."/>
            <person name="Delahaunty K."/>
            <person name="Markovic C."/>
            <person name="Hall O."/>
            <person name="Minx P."/>
            <person name="Tomlinson C."/>
            <person name="Mitreva M."/>
            <person name="Nelson J."/>
            <person name="Hou S."/>
            <person name="Wollam A."/>
            <person name="Pepin K.H."/>
            <person name="Johnson M."/>
            <person name="Bhonagiri V."/>
            <person name="Nash W.E."/>
            <person name="Warren W."/>
            <person name="Chinwalla A."/>
            <person name="Mardis E.R."/>
            <person name="Wilson R.K."/>
        </authorList>
    </citation>
    <scope>NUCLEOTIDE SEQUENCE [LARGE SCALE GENOMIC DNA]</scope>
    <source>
        <strain evidence="1 2">NJ9703</strain>
    </source>
</reference>
<dbReference type="AlphaFoldDB" id="A0A9W5IQE8"/>
<organism evidence="1 2">
    <name type="scientific">Neisseria subflava NJ9703</name>
    <dbReference type="NCBI Taxonomy" id="546268"/>
    <lineage>
        <taxon>Bacteria</taxon>
        <taxon>Pseudomonadati</taxon>
        <taxon>Pseudomonadota</taxon>
        <taxon>Betaproteobacteria</taxon>
        <taxon>Neisseriales</taxon>
        <taxon>Neisseriaceae</taxon>
        <taxon>Neisseria</taxon>
    </lineage>
</organism>
<dbReference type="EMBL" id="ACEO02000008">
    <property type="protein sequence ID" value="EFC51823.1"/>
    <property type="molecule type" value="Genomic_DNA"/>
</dbReference>
<comment type="caution">
    <text evidence="1">The sequence shown here is derived from an EMBL/GenBank/DDBJ whole genome shotgun (WGS) entry which is preliminary data.</text>
</comment>
<evidence type="ECO:0000313" key="2">
    <source>
        <dbReference type="Proteomes" id="UP000004621"/>
    </source>
</evidence>
<sequence>MVVAMRYHFPIAVDIYDFLYTGRFDYLEIGQSAESILQMFPAPDCVPKGLLVQKGWNIWLYGDIELHFSDNRLTQIRADFQPDAALSGGRWVKLNPWFFANGCLDVYAVIQRLVQRNIDFIKTETHTNLILQLQSGVELIFEKCRGMKLASFRKQKASLPHWARETAS</sequence>
<name>A0A9W5IQE8_NEISU</name>
<protein>
    <submittedName>
        <fullName evidence="1">Uncharacterized protein</fullName>
    </submittedName>
</protein>
<accession>A0A9W5IQE8</accession>
<evidence type="ECO:0000313" key="1">
    <source>
        <dbReference type="EMBL" id="EFC51823.1"/>
    </source>
</evidence>